<evidence type="ECO:0000313" key="3">
    <source>
        <dbReference type="EMBL" id="EGD72194.1"/>
    </source>
</evidence>
<keyword evidence="4" id="KW-1185">Reference proteome</keyword>
<feature type="region of interest" description="Disordered" evidence="1">
    <location>
        <begin position="241"/>
        <end position="325"/>
    </location>
</feature>
<dbReference type="OrthoDB" id="10064100at2759"/>
<dbReference type="SMART" id="SM00504">
    <property type="entry name" value="Ubox"/>
    <property type="match status" value="1"/>
</dbReference>
<reference evidence="3" key="1">
    <citation type="submission" date="2009-08" db="EMBL/GenBank/DDBJ databases">
        <title>Annotation of Salpingoeca rosetta.</title>
        <authorList>
            <consortium name="The Broad Institute Genome Sequencing Platform"/>
            <person name="Russ C."/>
            <person name="Cuomo C."/>
            <person name="Burger G."/>
            <person name="Gray M.W."/>
            <person name="Holland P.W.H."/>
            <person name="King N."/>
            <person name="Lang F.B.F."/>
            <person name="Roger A.J."/>
            <person name="Ruiz-Trillo I."/>
            <person name="Young S.K."/>
            <person name="Zeng Q."/>
            <person name="Gargeya S."/>
            <person name="Alvarado L."/>
            <person name="Berlin A."/>
            <person name="Chapman S.B."/>
            <person name="Chen Z."/>
            <person name="Freedman E."/>
            <person name="Gellesch M."/>
            <person name="Goldberg J."/>
            <person name="Griggs A."/>
            <person name="Gujja S."/>
            <person name="Heilman E."/>
            <person name="Heiman D."/>
            <person name="Howarth C."/>
            <person name="Mehta T."/>
            <person name="Neiman D."/>
            <person name="Pearson M."/>
            <person name="Roberts A."/>
            <person name="Saif S."/>
            <person name="Shea T."/>
            <person name="Shenoy N."/>
            <person name="Sisk P."/>
            <person name="Stolte C."/>
            <person name="Sykes S."/>
            <person name="White J."/>
            <person name="Yandava C."/>
            <person name="Haas B."/>
            <person name="Nusbaum C."/>
            <person name="Birren B."/>
        </authorList>
    </citation>
    <scope>NUCLEOTIDE SEQUENCE [LARGE SCALE GENOMIC DNA]</scope>
    <source>
        <strain evidence="3">ATCC 50818</strain>
    </source>
</reference>
<dbReference type="InParanoid" id="F2TVU8"/>
<feature type="compositionally biased region" description="Low complexity" evidence="1">
    <location>
        <begin position="711"/>
        <end position="722"/>
    </location>
</feature>
<feature type="compositionally biased region" description="Polar residues" evidence="1">
    <location>
        <begin position="920"/>
        <end position="931"/>
    </location>
</feature>
<feature type="region of interest" description="Disordered" evidence="1">
    <location>
        <begin position="148"/>
        <end position="182"/>
    </location>
</feature>
<proteinExistence type="predicted"/>
<dbReference type="Proteomes" id="UP000007799">
    <property type="component" value="Unassembled WGS sequence"/>
</dbReference>
<gene>
    <name evidence="3" type="ORF">PTSG_00216</name>
</gene>
<dbReference type="RefSeq" id="XP_004998765.1">
    <property type="nucleotide sequence ID" value="XM_004998708.1"/>
</dbReference>
<dbReference type="InterPro" id="IPR052085">
    <property type="entry name" value="WD-SAM-U-box"/>
</dbReference>
<feature type="compositionally biased region" description="Polar residues" evidence="1">
    <location>
        <begin position="352"/>
        <end position="366"/>
    </location>
</feature>
<feature type="region of interest" description="Disordered" evidence="1">
    <location>
        <begin position="349"/>
        <end position="405"/>
    </location>
</feature>
<dbReference type="GO" id="GO:0004842">
    <property type="term" value="F:ubiquitin-protein transferase activity"/>
    <property type="evidence" value="ECO:0007669"/>
    <property type="project" value="InterPro"/>
</dbReference>
<feature type="region of interest" description="Disordered" evidence="1">
    <location>
        <begin position="843"/>
        <end position="903"/>
    </location>
</feature>
<dbReference type="EMBL" id="GL832955">
    <property type="protein sequence ID" value="EGD72194.1"/>
    <property type="molecule type" value="Genomic_DNA"/>
</dbReference>
<accession>F2TVU8</accession>
<dbReference type="PANTHER" id="PTHR46573">
    <property type="entry name" value="WD REPEAT, SAM AND U-BOX DOMAIN-CONTAINING PROTEIN 1"/>
    <property type="match status" value="1"/>
</dbReference>
<dbReference type="PANTHER" id="PTHR46573:SF1">
    <property type="entry name" value="WD REPEAT, SAM AND U-BOX DOMAIN-CONTAINING PROTEIN 1"/>
    <property type="match status" value="1"/>
</dbReference>
<evidence type="ECO:0000256" key="1">
    <source>
        <dbReference type="SAM" id="MobiDB-lite"/>
    </source>
</evidence>
<dbReference type="PROSITE" id="PS51698">
    <property type="entry name" value="U_BOX"/>
    <property type="match status" value="1"/>
</dbReference>
<dbReference type="eggNOG" id="KOG0167">
    <property type="taxonomic scope" value="Eukaryota"/>
</dbReference>
<feature type="compositionally biased region" description="Basic residues" evidence="1">
    <location>
        <begin position="569"/>
        <end position="578"/>
    </location>
</feature>
<sequence>MFCRTSTRGKGGRQQASKQASKPLTQPTQHNTPPTLALAALPCLLACCFVPSCSSSSSSSLQQLAWFVWPVICRNKPYSSPATSHHQPASACPPPHFDEQATRAIIAKQTNHSQRIRSPAMTSVDDTQRPLALHRVDVQPVQVAEAPPGLRHHHHHQHHDDDHDHDGEDEDDDGDYGVYSPDRAHDQALRDAGGSADTFDSASVFSFSDESVQLPNQIDRSLSPFTSITPPLPRMQASAFHNHHHHTTQQQHQQQAYQHHRTRHSSLRESSSQQEAQQHQSRHRRSMGRSYSHTSFQPISYDVGSAQHPHHHHQQQPQQQHHHHHALPATYSVSHASWAVAASQPARAATAVSPTAPSRPQWSASITAAAARQPRGRTPSARGRPTTAAHQQQQHQHHHHHQHGGALWMTAPAHRYGEATSNAMDLSQTFTALSMGSHHAVDDDGQSATRPTITTNTATNDSDNSNSLHGSGHGVDTTRAWLSRAPRDDVEAYVAQLHQQLQDANTSLALAQTMGRPTCSTCERQYGADNTPFLIQCQTCLNETGLGEIATPHGRHTSTRQHSYDSHDSHHHHHHHHDHQQQLHSRAQSREHQQHHQHQRGEGAHTFQHRGEPVLPSVWRGGVDDSGFVDAGTGDSAAVPRGVAPPLPPPPRATAADDNGDDGEGVGASVEDEPAVRDGRQRPATTPPRMRSRSRTTSHRRDTCAIHPLPTTTSSSSSSSSSRGTAYGDVGGGGSKQRGGASVHPDMIVGCVVPDAEFIKAVKNGVEDSGDMVHPDNLCCPITFDLFVDPVVASDGITYERAAIEAWLQDNRMSPLTRCPMSRNLFPNVLVRKLVGEYREAFGIPPPTPPAQHAATDLGDLGDGGRAANANNSGRDDADGDEPQYAEMLGLSTGGSGGVHGDSRSLQQLMDLLFTIQRSANTGTGSDTSSDLGHRGGEDDGMGAWGQQEQPSRRRIRHASRLRRRFSSRVEGAQCTIS</sequence>
<dbReference type="KEGG" id="sre:PTSG_00216"/>
<dbReference type="GeneID" id="16067509"/>
<dbReference type="Pfam" id="PF04564">
    <property type="entry name" value="U-box"/>
    <property type="match status" value="1"/>
</dbReference>
<dbReference type="SUPFAM" id="SSF57850">
    <property type="entry name" value="RING/U-box"/>
    <property type="match status" value="1"/>
</dbReference>
<feature type="domain" description="U-box" evidence="2">
    <location>
        <begin position="773"/>
        <end position="845"/>
    </location>
</feature>
<feature type="compositionally biased region" description="Low complexity" evidence="1">
    <location>
        <begin position="268"/>
        <end position="279"/>
    </location>
</feature>
<dbReference type="InterPro" id="IPR013083">
    <property type="entry name" value="Znf_RING/FYVE/PHD"/>
</dbReference>
<dbReference type="AlphaFoldDB" id="F2TVU8"/>
<evidence type="ECO:0000259" key="2">
    <source>
        <dbReference type="PROSITE" id="PS51698"/>
    </source>
</evidence>
<feature type="region of interest" description="Disordered" evidence="1">
    <location>
        <begin position="551"/>
        <end position="743"/>
    </location>
</feature>
<organism evidence="4">
    <name type="scientific">Salpingoeca rosetta (strain ATCC 50818 / BSB-021)</name>
    <dbReference type="NCBI Taxonomy" id="946362"/>
    <lineage>
        <taxon>Eukaryota</taxon>
        <taxon>Choanoflagellata</taxon>
        <taxon>Craspedida</taxon>
        <taxon>Salpingoecidae</taxon>
        <taxon>Salpingoeca</taxon>
    </lineage>
</organism>
<feature type="compositionally biased region" description="Basic and acidic residues" evidence="1">
    <location>
        <begin position="588"/>
        <end position="603"/>
    </location>
</feature>
<feature type="compositionally biased region" description="Low complexity" evidence="1">
    <location>
        <begin position="447"/>
        <end position="467"/>
    </location>
</feature>
<feature type="compositionally biased region" description="Low complexity" evidence="1">
    <location>
        <begin position="248"/>
        <end position="257"/>
    </location>
</feature>
<dbReference type="InterPro" id="IPR003613">
    <property type="entry name" value="Ubox_domain"/>
</dbReference>
<name>F2TVU8_SALR5</name>
<dbReference type="CDD" id="cd16655">
    <property type="entry name" value="RING-Ubox_WDSUB1-like"/>
    <property type="match status" value="1"/>
</dbReference>
<feature type="region of interest" description="Disordered" evidence="1">
    <location>
        <begin position="1"/>
        <end position="31"/>
    </location>
</feature>
<dbReference type="Gene3D" id="3.30.40.10">
    <property type="entry name" value="Zinc/RING finger domain, C3HC4 (zinc finger)"/>
    <property type="match status" value="1"/>
</dbReference>
<protein>
    <recommendedName>
        <fullName evidence="2">U-box domain-containing protein</fullName>
    </recommendedName>
</protein>
<feature type="region of interest" description="Disordered" evidence="1">
    <location>
        <begin position="437"/>
        <end position="474"/>
    </location>
</feature>
<feature type="compositionally biased region" description="Basic residues" evidence="1">
    <location>
        <begin position="308"/>
        <end position="325"/>
    </location>
</feature>
<feature type="region of interest" description="Disordered" evidence="1">
    <location>
        <begin position="920"/>
        <end position="958"/>
    </location>
</feature>
<evidence type="ECO:0000313" key="4">
    <source>
        <dbReference type="Proteomes" id="UP000007799"/>
    </source>
</evidence>
<dbReference type="GO" id="GO:0016567">
    <property type="term" value="P:protein ubiquitination"/>
    <property type="evidence" value="ECO:0007669"/>
    <property type="project" value="InterPro"/>
</dbReference>
<feature type="compositionally biased region" description="Pro residues" evidence="1">
    <location>
        <begin position="643"/>
        <end position="652"/>
    </location>
</feature>